<dbReference type="GO" id="GO:0003341">
    <property type="term" value="P:cilium movement"/>
    <property type="evidence" value="ECO:0007669"/>
    <property type="project" value="TreeGrafter"/>
</dbReference>
<evidence type="ECO:0000256" key="4">
    <source>
        <dbReference type="ARBA" id="ARBA00022741"/>
    </source>
</evidence>
<dbReference type="GO" id="GO:0005524">
    <property type="term" value="F:ATP binding"/>
    <property type="evidence" value="ECO:0007669"/>
    <property type="project" value="UniProtKB-KW"/>
</dbReference>
<protein>
    <submittedName>
        <fullName evidence="6">Tubulin monoglycylase TTLL3</fullName>
    </submittedName>
</protein>
<dbReference type="Pfam" id="PF03133">
    <property type="entry name" value="TTL"/>
    <property type="match status" value="1"/>
</dbReference>
<evidence type="ECO:0000313" key="7">
    <source>
        <dbReference type="Proteomes" id="UP000324222"/>
    </source>
</evidence>
<sequence>MDGVRNLWIVKPGAQSRGRGIFMMNNLEEILALVQSPLIYETKYVVQKYMGKLARLFVA</sequence>
<evidence type="ECO:0000313" key="6">
    <source>
        <dbReference type="EMBL" id="MPC99173.1"/>
    </source>
</evidence>
<evidence type="ECO:0000256" key="5">
    <source>
        <dbReference type="ARBA" id="ARBA00022840"/>
    </source>
</evidence>
<dbReference type="PROSITE" id="PS51221">
    <property type="entry name" value="TTL"/>
    <property type="match status" value="1"/>
</dbReference>
<keyword evidence="7" id="KW-1185">Reference proteome</keyword>
<comment type="subcellular location">
    <subcellularLocation>
        <location evidence="1">Cytoplasm</location>
    </subcellularLocation>
</comment>
<keyword evidence="3" id="KW-0436">Ligase</keyword>
<evidence type="ECO:0000256" key="2">
    <source>
        <dbReference type="ARBA" id="ARBA00022490"/>
    </source>
</evidence>
<organism evidence="6 7">
    <name type="scientific">Portunus trituberculatus</name>
    <name type="common">Swimming crab</name>
    <name type="synonym">Neptunus trituberculatus</name>
    <dbReference type="NCBI Taxonomy" id="210409"/>
    <lineage>
        <taxon>Eukaryota</taxon>
        <taxon>Metazoa</taxon>
        <taxon>Ecdysozoa</taxon>
        <taxon>Arthropoda</taxon>
        <taxon>Crustacea</taxon>
        <taxon>Multicrustacea</taxon>
        <taxon>Malacostraca</taxon>
        <taxon>Eumalacostraca</taxon>
        <taxon>Eucarida</taxon>
        <taxon>Decapoda</taxon>
        <taxon>Pleocyemata</taxon>
        <taxon>Brachyura</taxon>
        <taxon>Eubrachyura</taxon>
        <taxon>Portunoidea</taxon>
        <taxon>Portunidae</taxon>
        <taxon>Portuninae</taxon>
        <taxon>Portunus</taxon>
    </lineage>
</organism>
<dbReference type="Proteomes" id="UP000324222">
    <property type="component" value="Unassembled WGS sequence"/>
</dbReference>
<dbReference type="InterPro" id="IPR051437">
    <property type="entry name" value="TTLL_monoglycylase"/>
</dbReference>
<reference evidence="6 7" key="1">
    <citation type="submission" date="2019-05" db="EMBL/GenBank/DDBJ databases">
        <title>Another draft genome of Portunus trituberculatus and its Hox gene families provides insights of decapod evolution.</title>
        <authorList>
            <person name="Jeong J.-H."/>
            <person name="Song I."/>
            <person name="Kim S."/>
            <person name="Choi T."/>
            <person name="Kim D."/>
            <person name="Ryu S."/>
            <person name="Kim W."/>
        </authorList>
    </citation>
    <scope>NUCLEOTIDE SEQUENCE [LARGE SCALE GENOMIC DNA]</scope>
    <source>
        <tissue evidence="6">Muscle</tissue>
    </source>
</reference>
<dbReference type="GO" id="GO:0060271">
    <property type="term" value="P:cilium assembly"/>
    <property type="evidence" value="ECO:0007669"/>
    <property type="project" value="TreeGrafter"/>
</dbReference>
<proteinExistence type="predicted"/>
<dbReference type="OrthoDB" id="202825at2759"/>
<dbReference type="SUPFAM" id="SSF56059">
    <property type="entry name" value="Glutathione synthetase ATP-binding domain-like"/>
    <property type="match status" value="1"/>
</dbReference>
<comment type="caution">
    <text evidence="6">The sequence shown here is derived from an EMBL/GenBank/DDBJ whole genome shotgun (WGS) entry which is preliminary data.</text>
</comment>
<evidence type="ECO:0000256" key="1">
    <source>
        <dbReference type="ARBA" id="ARBA00004496"/>
    </source>
</evidence>
<dbReference type="InterPro" id="IPR004344">
    <property type="entry name" value="TTL/TTLL_fam"/>
</dbReference>
<keyword evidence="4" id="KW-0547">Nucleotide-binding</keyword>
<dbReference type="AlphaFoldDB" id="A0A5B7JXJ5"/>
<dbReference type="EMBL" id="VSRR010117254">
    <property type="protein sequence ID" value="MPC99173.1"/>
    <property type="molecule type" value="Genomic_DNA"/>
</dbReference>
<keyword evidence="5" id="KW-0067">ATP-binding</keyword>
<evidence type="ECO:0000256" key="3">
    <source>
        <dbReference type="ARBA" id="ARBA00022598"/>
    </source>
</evidence>
<dbReference type="GO" id="GO:0015630">
    <property type="term" value="C:microtubule cytoskeleton"/>
    <property type="evidence" value="ECO:0007669"/>
    <property type="project" value="TreeGrafter"/>
</dbReference>
<keyword evidence="2" id="KW-0963">Cytoplasm</keyword>
<gene>
    <name evidence="6" type="primary">TTLL3</name>
    <name evidence="6" type="ORF">E2C01_094570</name>
</gene>
<name>A0A5B7JXJ5_PORTR</name>
<dbReference type="GO" id="GO:0070736">
    <property type="term" value="F:protein-glycine ligase activity, initiating"/>
    <property type="evidence" value="ECO:0007669"/>
    <property type="project" value="TreeGrafter"/>
</dbReference>
<dbReference type="PANTHER" id="PTHR45870:SF2">
    <property type="entry name" value="TUBULIN MONOGLYCYLASE TTLL3"/>
    <property type="match status" value="1"/>
</dbReference>
<accession>A0A5B7JXJ5</accession>
<dbReference type="InterPro" id="IPR013815">
    <property type="entry name" value="ATP_grasp_subdomain_1"/>
</dbReference>
<dbReference type="PANTHER" id="PTHR45870">
    <property type="entry name" value="TUBULIN MONOGLYCYLASE TTLL3"/>
    <property type="match status" value="1"/>
</dbReference>
<dbReference type="Gene3D" id="3.30.1490.20">
    <property type="entry name" value="ATP-grasp fold, A domain"/>
    <property type="match status" value="1"/>
</dbReference>
<dbReference type="GO" id="GO:0005930">
    <property type="term" value="C:axoneme"/>
    <property type="evidence" value="ECO:0007669"/>
    <property type="project" value="TreeGrafter"/>
</dbReference>